<organism evidence="2 3">
    <name type="scientific">Anguilla anguilla</name>
    <name type="common">European freshwater eel</name>
    <name type="synonym">Muraena anguilla</name>
    <dbReference type="NCBI Taxonomy" id="7936"/>
    <lineage>
        <taxon>Eukaryota</taxon>
        <taxon>Metazoa</taxon>
        <taxon>Chordata</taxon>
        <taxon>Craniata</taxon>
        <taxon>Vertebrata</taxon>
        <taxon>Euteleostomi</taxon>
        <taxon>Actinopterygii</taxon>
        <taxon>Neopterygii</taxon>
        <taxon>Teleostei</taxon>
        <taxon>Anguilliformes</taxon>
        <taxon>Anguillidae</taxon>
        <taxon>Anguilla</taxon>
    </lineage>
</organism>
<proteinExistence type="predicted"/>
<feature type="compositionally biased region" description="Basic and acidic residues" evidence="1">
    <location>
        <begin position="54"/>
        <end position="74"/>
    </location>
</feature>
<dbReference type="AlphaFoldDB" id="A0A9D3MPD9"/>
<gene>
    <name evidence="2" type="ORF">ANANG_G00061630</name>
</gene>
<sequence>MNQYFWGECRIFELASLFPLPGCRYVARKIRAAVRGEEQPEKPIKSACSASKAWKGEGSRREHSVQDPMFEPKPEGAAPAQSVEECRS</sequence>
<evidence type="ECO:0000313" key="2">
    <source>
        <dbReference type="EMBL" id="KAG5852365.1"/>
    </source>
</evidence>
<protein>
    <submittedName>
        <fullName evidence="2">Uncharacterized protein</fullName>
    </submittedName>
</protein>
<evidence type="ECO:0000256" key="1">
    <source>
        <dbReference type="SAM" id="MobiDB-lite"/>
    </source>
</evidence>
<dbReference type="Proteomes" id="UP001044222">
    <property type="component" value="Unassembled WGS sequence"/>
</dbReference>
<reference evidence="2" key="1">
    <citation type="submission" date="2021-01" db="EMBL/GenBank/DDBJ databases">
        <title>A chromosome-scale assembly of European eel, Anguilla anguilla.</title>
        <authorList>
            <person name="Henkel C."/>
            <person name="Jong-Raadsen S.A."/>
            <person name="Dufour S."/>
            <person name="Weltzien F.-A."/>
            <person name="Palstra A.P."/>
            <person name="Pelster B."/>
            <person name="Spaink H.P."/>
            <person name="Van Den Thillart G.E."/>
            <person name="Jansen H."/>
            <person name="Zahm M."/>
            <person name="Klopp C."/>
            <person name="Cedric C."/>
            <person name="Louis A."/>
            <person name="Berthelot C."/>
            <person name="Parey E."/>
            <person name="Roest Crollius H."/>
            <person name="Montfort J."/>
            <person name="Robinson-Rechavi M."/>
            <person name="Bucao C."/>
            <person name="Bouchez O."/>
            <person name="Gislard M."/>
            <person name="Lluch J."/>
            <person name="Milhes M."/>
            <person name="Lampietro C."/>
            <person name="Lopez Roques C."/>
            <person name="Donnadieu C."/>
            <person name="Braasch I."/>
            <person name="Desvignes T."/>
            <person name="Postlethwait J."/>
            <person name="Bobe J."/>
            <person name="Guiguen Y."/>
            <person name="Dirks R."/>
        </authorList>
    </citation>
    <scope>NUCLEOTIDE SEQUENCE</scope>
    <source>
        <strain evidence="2">Tag_6206</strain>
        <tissue evidence="2">Liver</tissue>
    </source>
</reference>
<comment type="caution">
    <text evidence="2">The sequence shown here is derived from an EMBL/GenBank/DDBJ whole genome shotgun (WGS) entry which is preliminary data.</text>
</comment>
<name>A0A9D3MPD9_ANGAN</name>
<dbReference type="EMBL" id="JAFIRN010000003">
    <property type="protein sequence ID" value="KAG5852365.1"/>
    <property type="molecule type" value="Genomic_DNA"/>
</dbReference>
<feature type="region of interest" description="Disordered" evidence="1">
    <location>
        <begin position="41"/>
        <end position="88"/>
    </location>
</feature>
<evidence type="ECO:0000313" key="3">
    <source>
        <dbReference type="Proteomes" id="UP001044222"/>
    </source>
</evidence>
<keyword evidence="3" id="KW-1185">Reference proteome</keyword>
<accession>A0A9D3MPD9</accession>